<feature type="compositionally biased region" description="Low complexity" evidence="1">
    <location>
        <begin position="506"/>
        <end position="515"/>
    </location>
</feature>
<organism evidence="2 3">
    <name type="scientific">Diplodia corticola</name>
    <dbReference type="NCBI Taxonomy" id="236234"/>
    <lineage>
        <taxon>Eukaryota</taxon>
        <taxon>Fungi</taxon>
        <taxon>Dikarya</taxon>
        <taxon>Ascomycota</taxon>
        <taxon>Pezizomycotina</taxon>
        <taxon>Dothideomycetes</taxon>
        <taxon>Dothideomycetes incertae sedis</taxon>
        <taxon>Botryosphaeriales</taxon>
        <taxon>Botryosphaeriaceae</taxon>
        <taxon>Diplodia</taxon>
    </lineage>
</organism>
<feature type="compositionally biased region" description="Polar residues" evidence="1">
    <location>
        <begin position="354"/>
        <end position="366"/>
    </location>
</feature>
<protein>
    <submittedName>
        <fullName evidence="2">Uncharacterized protein</fullName>
    </submittedName>
</protein>
<reference evidence="2 3" key="1">
    <citation type="submission" date="2016-10" db="EMBL/GenBank/DDBJ databases">
        <title>Proteomics and genomics reveal pathogen-plant mechanisms compatible with a hemibiotrophic lifestyle of Diplodia corticola.</title>
        <authorList>
            <person name="Fernandes I."/>
            <person name="De Jonge R."/>
            <person name="Van De Peer Y."/>
            <person name="Devreese B."/>
            <person name="Alves A."/>
            <person name="Esteves A.C."/>
        </authorList>
    </citation>
    <scope>NUCLEOTIDE SEQUENCE [LARGE SCALE GENOMIC DNA]</scope>
    <source>
        <strain evidence="2 3">CBS 112549</strain>
    </source>
</reference>
<feature type="compositionally biased region" description="Basic and acidic residues" evidence="1">
    <location>
        <begin position="1"/>
        <end position="17"/>
    </location>
</feature>
<feature type="compositionally biased region" description="Pro residues" evidence="1">
    <location>
        <begin position="469"/>
        <end position="482"/>
    </location>
</feature>
<feature type="region of interest" description="Disordered" evidence="1">
    <location>
        <begin position="347"/>
        <end position="606"/>
    </location>
</feature>
<dbReference type="AlphaFoldDB" id="A0A1J9R2A7"/>
<evidence type="ECO:0000256" key="1">
    <source>
        <dbReference type="SAM" id="MobiDB-lite"/>
    </source>
</evidence>
<dbReference type="EMBL" id="MNUE01000021">
    <property type="protein sequence ID" value="OJD34768.1"/>
    <property type="molecule type" value="Genomic_DNA"/>
</dbReference>
<feature type="compositionally biased region" description="Polar residues" evidence="1">
    <location>
        <begin position="280"/>
        <end position="294"/>
    </location>
</feature>
<feature type="compositionally biased region" description="Polar residues" evidence="1">
    <location>
        <begin position="21"/>
        <end position="34"/>
    </location>
</feature>
<feature type="compositionally biased region" description="Low complexity" evidence="1">
    <location>
        <begin position="528"/>
        <end position="550"/>
    </location>
</feature>
<proteinExistence type="predicted"/>
<keyword evidence="3" id="KW-1185">Reference proteome</keyword>
<name>A0A1J9R2A7_9PEZI</name>
<gene>
    <name evidence="2" type="ORF">BKCO1_21000126</name>
</gene>
<dbReference type="GeneID" id="31012896"/>
<evidence type="ECO:0000313" key="3">
    <source>
        <dbReference type="Proteomes" id="UP000183809"/>
    </source>
</evidence>
<dbReference type="Proteomes" id="UP000183809">
    <property type="component" value="Unassembled WGS sequence"/>
</dbReference>
<feature type="region of interest" description="Disordered" evidence="1">
    <location>
        <begin position="1"/>
        <end position="77"/>
    </location>
</feature>
<dbReference type="RefSeq" id="XP_020131028.1">
    <property type="nucleotide sequence ID" value="XM_020272637.1"/>
</dbReference>
<feature type="region of interest" description="Disordered" evidence="1">
    <location>
        <begin position="263"/>
        <end position="334"/>
    </location>
</feature>
<comment type="caution">
    <text evidence="2">The sequence shown here is derived from an EMBL/GenBank/DDBJ whole genome shotgun (WGS) entry which is preliminary data.</text>
</comment>
<sequence length="735" mass="79456">MFHRKGGWDRDGKEKYKYRPTSRSETIHPSTDTGSLLPHLPPAWFAVQNTPSMPPKRQSDGTYHSPRGKTGTGREENRSFEQILLDEAWIGYWDDQWSIAADSQFARRFDRDTLSYLELTDTRPGQVKTFVVEGREPDDKTGFAKELNKKSAFASLGEVTLVPVPFKGDLWVSASSIQWVRVIPGAGEPEELFALFGYEMNKWPLGGFYHEKYSYLLNEEVPGQRGYSTKYFAFVPTGLPVPSSRTSGVHGQASNLVETSYDSSFGQMDEAPPTQEPDHTPSSYACSMSRATDVSQKRSETLGPGSTLRNGSSPTDPPVASIEASSSQEEENPAAARGLLEQFHPRACSMRPPNANSEYAEGSTQNQKRRRDYEDDGTGDAGKMPPPPPPKHPRMTGLRGCGPNASPTEDVQPCSSSDARQRRAASESSGRKGPSPAAQTPPYKPKHLARFSIQGSALRDKTATAQLDQPPPLLPPLPPLPPSGHTREEASPHEPSPPPDQRRDSPMQQQRSPSDTTTSHHHHHQSEEQQQQQQQRPRGGSAASSSSASSPCTRAAQPALAKSTPPPLAIRTSPAPGSAAAAAAPAGPPVLQSGSSSSSGSGGGGGGGSGFDFDVNRALFKLVVVGGYDREYGLRFHGCHTVQALFRRVADRLDDELRAGDALKRLIFHVDHIDAGSAPAPVSRLSRKGVVVAGDDDEPGFSILLSRLADALGASGRSHARQHVIAVEVEVARRR</sequence>
<evidence type="ECO:0000313" key="2">
    <source>
        <dbReference type="EMBL" id="OJD34768.1"/>
    </source>
</evidence>
<feature type="compositionally biased region" description="Low complexity" evidence="1">
    <location>
        <begin position="573"/>
        <end position="585"/>
    </location>
</feature>
<accession>A0A1J9R2A7</accession>